<reference evidence="1" key="1">
    <citation type="submission" date="2023-05" db="EMBL/GenBank/DDBJ databases">
        <title>Nepenthes gracilis genome sequencing.</title>
        <authorList>
            <person name="Fukushima K."/>
        </authorList>
    </citation>
    <scope>NUCLEOTIDE SEQUENCE</scope>
    <source>
        <strain evidence="1">SING2019-196</strain>
    </source>
</reference>
<dbReference type="PANTHER" id="PTHR31317">
    <property type="entry name" value="OS08G0163500 PROTEIN"/>
    <property type="match status" value="1"/>
</dbReference>
<evidence type="ECO:0000313" key="1">
    <source>
        <dbReference type="EMBL" id="GMH23709.1"/>
    </source>
</evidence>
<comment type="caution">
    <text evidence="1">The sequence shown here is derived from an EMBL/GenBank/DDBJ whole genome shotgun (WGS) entry which is preliminary data.</text>
</comment>
<evidence type="ECO:0000313" key="2">
    <source>
        <dbReference type="Proteomes" id="UP001279734"/>
    </source>
</evidence>
<organism evidence="1 2">
    <name type="scientific">Nepenthes gracilis</name>
    <name type="common">Slender pitcher plant</name>
    <dbReference type="NCBI Taxonomy" id="150966"/>
    <lineage>
        <taxon>Eukaryota</taxon>
        <taxon>Viridiplantae</taxon>
        <taxon>Streptophyta</taxon>
        <taxon>Embryophyta</taxon>
        <taxon>Tracheophyta</taxon>
        <taxon>Spermatophyta</taxon>
        <taxon>Magnoliopsida</taxon>
        <taxon>eudicotyledons</taxon>
        <taxon>Gunneridae</taxon>
        <taxon>Pentapetalae</taxon>
        <taxon>Caryophyllales</taxon>
        <taxon>Nepenthaceae</taxon>
        <taxon>Nepenthes</taxon>
    </lineage>
</organism>
<accession>A0AAD3T6L1</accession>
<protein>
    <submittedName>
        <fullName evidence="1">Uncharacterized protein</fullName>
    </submittedName>
</protein>
<dbReference type="PANTHER" id="PTHR31317:SF3">
    <property type="entry name" value="OS07G0133500 PROTEIN"/>
    <property type="match status" value="1"/>
</dbReference>
<dbReference type="Pfam" id="PF06219">
    <property type="entry name" value="DUF1005"/>
    <property type="match status" value="2"/>
</dbReference>
<dbReference type="InterPro" id="IPR010410">
    <property type="entry name" value="DUF1005"/>
</dbReference>
<gene>
    <name evidence="1" type="ORF">Nepgr_025552</name>
</gene>
<dbReference type="EMBL" id="BSYO01000026">
    <property type="protein sequence ID" value="GMH23709.1"/>
    <property type="molecule type" value="Genomic_DNA"/>
</dbReference>
<dbReference type="AlphaFoldDB" id="A0AAD3T6L1"/>
<keyword evidence="2" id="KW-1185">Reference proteome</keyword>
<sequence>MDPCSFVRIDVGKLALRFPAGSNASQSASLRYDCKITINGFPSQIADVPLIPPGTSSSRFKNEVQQGSASIGLRKSDLQKLAQKLGKRKKNLCLKIDVHSSGCSDGGGRGGIGCLGMRSRRFLGRVSIPLDLNERGEILSGGLQEGWFVIGKKKKTGCNAELHVRVKVNIESRFVFEFDGGSKGSPQVAQVQDNLRQPAFSCLFSDSHLKSSSSAQRPSAPRSWLRFLKRDREAASRGRKRWSITIHDLSGSAVAAASMVTPFVPMHGSDRVHPSNPGAWLILRPDAGIWIPWGRLDAWREPGSGGDSLGYRFSLLPDFSTAAADMASTGINLSNGAVSTKTGGRFGIDIGNRCGGFVMSSTVGGERKEGTWPTVEVGVQHVTQTKDAAVFLALAAAIDLSMEACKRFP</sequence>
<proteinExistence type="predicted"/>
<name>A0AAD3T6L1_NEPGR</name>
<dbReference type="Proteomes" id="UP001279734">
    <property type="component" value="Unassembled WGS sequence"/>
</dbReference>